<evidence type="ECO:0000256" key="1">
    <source>
        <dbReference type="ARBA" id="ARBA00004651"/>
    </source>
</evidence>
<organism evidence="10 11">
    <name type="scientific">Paenibacillus xylanivorans</name>
    <dbReference type="NCBI Taxonomy" id="1705561"/>
    <lineage>
        <taxon>Bacteria</taxon>
        <taxon>Bacillati</taxon>
        <taxon>Bacillota</taxon>
        <taxon>Bacilli</taxon>
        <taxon>Bacillales</taxon>
        <taxon>Paenibacillaceae</taxon>
        <taxon>Paenibacillus</taxon>
    </lineage>
</organism>
<comment type="similarity">
    <text evidence="2">Belongs to the CpsC/CapA family.</text>
</comment>
<keyword evidence="4 8" id="KW-0812">Transmembrane</keyword>
<dbReference type="PATRIC" id="fig|1705561.3.peg.5343"/>
<feature type="region of interest" description="Disordered" evidence="7">
    <location>
        <begin position="230"/>
        <end position="250"/>
    </location>
</feature>
<dbReference type="Pfam" id="PF02706">
    <property type="entry name" value="Wzz"/>
    <property type="match status" value="1"/>
</dbReference>
<evidence type="ECO:0000313" key="10">
    <source>
        <dbReference type="EMBL" id="KOY13757.1"/>
    </source>
</evidence>
<dbReference type="GO" id="GO:0004713">
    <property type="term" value="F:protein tyrosine kinase activity"/>
    <property type="evidence" value="ECO:0007669"/>
    <property type="project" value="TreeGrafter"/>
</dbReference>
<dbReference type="EMBL" id="LITU01000078">
    <property type="protein sequence ID" value="KOY13757.1"/>
    <property type="molecule type" value="Genomic_DNA"/>
</dbReference>
<comment type="caution">
    <text evidence="10">The sequence shown here is derived from an EMBL/GenBank/DDBJ whole genome shotgun (WGS) entry which is preliminary data.</text>
</comment>
<dbReference type="PANTHER" id="PTHR32309">
    <property type="entry name" value="TYROSINE-PROTEIN KINASE"/>
    <property type="match status" value="1"/>
</dbReference>
<feature type="transmembrane region" description="Helical" evidence="8">
    <location>
        <begin position="173"/>
        <end position="194"/>
    </location>
</feature>
<feature type="domain" description="Polysaccharide chain length determinant N-terminal" evidence="9">
    <location>
        <begin position="2"/>
        <end position="90"/>
    </location>
</feature>
<evidence type="ECO:0000256" key="4">
    <source>
        <dbReference type="ARBA" id="ARBA00022692"/>
    </source>
</evidence>
<keyword evidence="11" id="KW-1185">Reference proteome</keyword>
<feature type="compositionally biased region" description="Polar residues" evidence="7">
    <location>
        <begin position="230"/>
        <end position="239"/>
    </location>
</feature>
<dbReference type="PROSITE" id="PS51257">
    <property type="entry name" value="PROKAR_LIPOPROTEIN"/>
    <property type="match status" value="1"/>
</dbReference>
<evidence type="ECO:0000256" key="5">
    <source>
        <dbReference type="ARBA" id="ARBA00022989"/>
    </source>
</evidence>
<proteinExistence type="inferred from homology"/>
<evidence type="ECO:0000259" key="9">
    <source>
        <dbReference type="Pfam" id="PF02706"/>
    </source>
</evidence>
<sequence>MELKEYMQILRKRIWIIIGFVAVACIGAGVKNYFLTVPIYEANAKLIVNQAYNAQGIPNLDISSIQTNIKVINSYIEIIKSSAILDKVAATYPDLGMNGNELGQSLRVTTANESQVMSLTATGLSSEKAAKTVNAVAKVFKSQIPVIMKVDNVTILSEAKPTDSSKPINVNPVINILISFLVGLLLSVGFVFLLEYLDDTLKTEDELEKELGIPALAVISRIRKEDARFSKQTTTSQKQVGDGQYATVNQ</sequence>
<comment type="subcellular location">
    <subcellularLocation>
        <location evidence="1">Cell membrane</location>
        <topology evidence="1">Multi-pass membrane protein</topology>
    </subcellularLocation>
</comment>
<evidence type="ECO:0000313" key="11">
    <source>
        <dbReference type="Proteomes" id="UP000037688"/>
    </source>
</evidence>
<evidence type="ECO:0000256" key="8">
    <source>
        <dbReference type="SAM" id="Phobius"/>
    </source>
</evidence>
<gene>
    <name evidence="10" type="ORF">AMS66_25465</name>
</gene>
<dbReference type="OrthoDB" id="2360475at2"/>
<keyword evidence="3" id="KW-1003">Cell membrane</keyword>
<dbReference type="Proteomes" id="UP000037688">
    <property type="component" value="Unassembled WGS sequence"/>
</dbReference>
<evidence type="ECO:0000256" key="2">
    <source>
        <dbReference type="ARBA" id="ARBA00006683"/>
    </source>
</evidence>
<reference evidence="10 11" key="1">
    <citation type="submission" date="2015-08" db="EMBL/GenBank/DDBJ databases">
        <title>Draft genome sequence of cellulolytic and xylanolytic Paenibacillus sp. A59, isolated from a decaying forest soil from Patagonia, Argentina.</title>
        <authorList>
            <person name="Ghio S."/>
            <person name="Caceres A.M."/>
            <person name="Talia P."/>
            <person name="Grasso D."/>
            <person name="Campos E."/>
        </authorList>
    </citation>
    <scope>NUCLEOTIDE SEQUENCE [LARGE SCALE GENOMIC DNA]</scope>
    <source>
        <strain evidence="10 11">A59</strain>
    </source>
</reference>
<dbReference type="InterPro" id="IPR050445">
    <property type="entry name" value="Bact_polysacc_biosynth/exp"/>
</dbReference>
<dbReference type="PANTHER" id="PTHR32309:SF13">
    <property type="entry name" value="FERRIC ENTEROBACTIN TRANSPORT PROTEIN FEPE"/>
    <property type="match status" value="1"/>
</dbReference>
<dbReference type="AlphaFoldDB" id="A0A0N1IWI0"/>
<evidence type="ECO:0000256" key="6">
    <source>
        <dbReference type="ARBA" id="ARBA00023136"/>
    </source>
</evidence>
<evidence type="ECO:0000256" key="7">
    <source>
        <dbReference type="SAM" id="MobiDB-lite"/>
    </source>
</evidence>
<name>A0A0N1IWI0_9BACL</name>
<keyword evidence="5 8" id="KW-1133">Transmembrane helix</keyword>
<accession>A0A0N1IWI0</accession>
<keyword evidence="6 8" id="KW-0472">Membrane</keyword>
<evidence type="ECO:0000256" key="3">
    <source>
        <dbReference type="ARBA" id="ARBA00022475"/>
    </source>
</evidence>
<dbReference type="GO" id="GO:0005886">
    <property type="term" value="C:plasma membrane"/>
    <property type="evidence" value="ECO:0007669"/>
    <property type="project" value="UniProtKB-SubCell"/>
</dbReference>
<dbReference type="RefSeq" id="WP_053783442.1">
    <property type="nucleotide sequence ID" value="NZ_LITU01000078.1"/>
</dbReference>
<protein>
    <submittedName>
        <fullName evidence="10">Lipopolysaccharide biosynthesis protein</fullName>
    </submittedName>
</protein>
<dbReference type="InterPro" id="IPR003856">
    <property type="entry name" value="LPS_length_determ_N"/>
</dbReference>
<feature type="transmembrane region" description="Helical" evidence="8">
    <location>
        <begin position="12"/>
        <end position="30"/>
    </location>
</feature>